<dbReference type="EMBL" id="ACBZ01000161">
    <property type="protein sequence ID" value="EEG48151.1"/>
    <property type="molecule type" value="Genomic_DNA"/>
</dbReference>
<evidence type="ECO:0000313" key="4">
    <source>
        <dbReference type="EMBL" id="EEG48151.1"/>
    </source>
</evidence>
<accession>C0CQ08</accession>
<keyword evidence="2" id="KW-0288">FMN</keyword>
<dbReference type="AlphaFoldDB" id="C0CQ08"/>
<evidence type="ECO:0000259" key="3">
    <source>
        <dbReference type="Pfam" id="PF03358"/>
    </source>
</evidence>
<evidence type="ECO:0000256" key="2">
    <source>
        <dbReference type="ARBA" id="ARBA00022643"/>
    </source>
</evidence>
<dbReference type="PANTHER" id="PTHR43278">
    <property type="entry name" value="NAD(P)H-DEPENDENT FMN-CONTAINING OXIDOREDUCTASE YWQN-RELATED"/>
    <property type="match status" value="1"/>
</dbReference>
<dbReference type="eggNOG" id="COG0431">
    <property type="taxonomic scope" value="Bacteria"/>
</dbReference>
<evidence type="ECO:0000313" key="5">
    <source>
        <dbReference type="Proteomes" id="UP000003100"/>
    </source>
</evidence>
<sequence length="357" mass="40295">MSELVLVRPRCNDKCRTMRLQEVLEYALRGRDYRLVERLEDFKGLQNQRIIFAVSQGISGINLEYFRFLKVLRLNHQMLKGAVGGIIVDGESELYTKSIARDFVFTANQCGCTFPGRPLVEGTGSLQNFNIQAMNLETDNMGAYLKASRELVDTVAGFSQKPKKRPKILMLHASNFRTSNTVNFWQMTKENLKGCEIEEISLRNGSIQDCAGCPYKMCMHFSRRSNCYYGGVIVEQVYPAVQNCDALVLLCPNYNDAVSANLSAFINRLTALFRKNRFSEKNLFAVIISGYSGGDLVAEQLISGLNMNKSFILPSQFAFLETANDPESILEVENIQEKAREFAKHIMNTLKAVPDEP</sequence>
<comment type="caution">
    <text evidence="4">The sequence shown here is derived from an EMBL/GenBank/DDBJ whole genome shotgun (WGS) entry which is preliminary data.</text>
</comment>
<dbReference type="Proteomes" id="UP000003100">
    <property type="component" value="Unassembled WGS sequence"/>
</dbReference>
<keyword evidence="1" id="KW-0285">Flavoprotein</keyword>
<feature type="domain" description="NADPH-dependent FMN reductase-like" evidence="3">
    <location>
        <begin position="166"/>
        <end position="319"/>
    </location>
</feature>
<protein>
    <recommendedName>
        <fullName evidence="3">NADPH-dependent FMN reductase-like domain-containing protein</fullName>
    </recommendedName>
</protein>
<dbReference type="GO" id="GO:0016491">
    <property type="term" value="F:oxidoreductase activity"/>
    <property type="evidence" value="ECO:0007669"/>
    <property type="project" value="InterPro"/>
</dbReference>
<dbReference type="Pfam" id="PF03358">
    <property type="entry name" value="FMN_red"/>
    <property type="match status" value="1"/>
</dbReference>
<dbReference type="InterPro" id="IPR005025">
    <property type="entry name" value="FMN_Rdtase-like_dom"/>
</dbReference>
<dbReference type="InterPro" id="IPR029039">
    <property type="entry name" value="Flavoprotein-like_sf"/>
</dbReference>
<proteinExistence type="predicted"/>
<reference evidence="4 5" key="1">
    <citation type="submission" date="2009-01" db="EMBL/GenBank/DDBJ databases">
        <authorList>
            <person name="Fulton L."/>
            <person name="Clifton S."/>
            <person name="Fulton B."/>
            <person name="Xu J."/>
            <person name="Minx P."/>
            <person name="Pepin K.H."/>
            <person name="Johnson M."/>
            <person name="Bhonagiri V."/>
            <person name="Nash W.E."/>
            <person name="Mardis E.R."/>
            <person name="Wilson R.K."/>
        </authorList>
    </citation>
    <scope>NUCLEOTIDE SEQUENCE [LARGE SCALE GENOMIC DNA]</scope>
    <source>
        <strain evidence="5">DSM 10507 / JCM 14656 / S5a33</strain>
    </source>
</reference>
<gene>
    <name evidence="4" type="ORF">RUMHYD_02960</name>
</gene>
<dbReference type="PANTHER" id="PTHR43278:SF2">
    <property type="entry name" value="IRON-SULFUR FLAVOPROTEIN"/>
    <property type="match status" value="1"/>
</dbReference>
<name>C0CQ08_BLAHS</name>
<keyword evidence="5" id="KW-1185">Reference proteome</keyword>
<dbReference type="PATRIC" id="fig|476272.21.peg.1095"/>
<evidence type="ECO:0000256" key="1">
    <source>
        <dbReference type="ARBA" id="ARBA00022630"/>
    </source>
</evidence>
<dbReference type="GeneID" id="86822497"/>
<dbReference type="HOGENOM" id="CLU_045099_0_0_9"/>
<reference evidence="4 5" key="2">
    <citation type="submission" date="2009-02" db="EMBL/GenBank/DDBJ databases">
        <title>Draft genome sequence of Blautia hydrogenotrophica DSM 10507 (Ruminococcus hydrogenotrophicus DSM 10507).</title>
        <authorList>
            <person name="Sudarsanam P."/>
            <person name="Ley R."/>
            <person name="Guruge J."/>
            <person name="Turnbaugh P.J."/>
            <person name="Mahowald M."/>
            <person name="Liep D."/>
            <person name="Gordon J."/>
        </authorList>
    </citation>
    <scope>NUCLEOTIDE SEQUENCE [LARGE SCALE GENOMIC DNA]</scope>
    <source>
        <strain evidence="5">DSM 10507 / JCM 14656 / S5a33</strain>
    </source>
</reference>
<dbReference type="InterPro" id="IPR051796">
    <property type="entry name" value="ISF_SsuE-like"/>
</dbReference>
<dbReference type="RefSeq" id="WP_005950758.1">
    <property type="nucleotide sequence ID" value="NZ_CP136423.1"/>
</dbReference>
<dbReference type="SUPFAM" id="SSF52218">
    <property type="entry name" value="Flavoproteins"/>
    <property type="match status" value="1"/>
</dbReference>
<organism evidence="4 5">
    <name type="scientific">Blautia hydrogenotrophica (strain DSM 10507 / JCM 14656 / S5a33)</name>
    <name type="common">Ruminococcus hydrogenotrophicus</name>
    <dbReference type="NCBI Taxonomy" id="476272"/>
    <lineage>
        <taxon>Bacteria</taxon>
        <taxon>Bacillati</taxon>
        <taxon>Bacillota</taxon>
        <taxon>Clostridia</taxon>
        <taxon>Lachnospirales</taxon>
        <taxon>Lachnospiraceae</taxon>
        <taxon>Blautia</taxon>
    </lineage>
</organism>
<dbReference type="Gene3D" id="3.40.50.360">
    <property type="match status" value="1"/>
</dbReference>